<dbReference type="SUPFAM" id="SSF48371">
    <property type="entry name" value="ARM repeat"/>
    <property type="match status" value="1"/>
</dbReference>
<protein>
    <submittedName>
        <fullName evidence="6">Blue cheese</fullName>
    </submittedName>
</protein>
<reference evidence="6 8" key="1">
    <citation type="journal article" date="2010" name="BMC Genomics">
        <title>Combination of measures distinguishes pre-miRNAs from other stem-loops in the genome of the newly sequenced Anopheles darlingi.</title>
        <authorList>
            <person name="Mendes N.D."/>
            <person name="Freitas A.T."/>
            <person name="Vasconcelos A.T."/>
            <person name="Sagot M.F."/>
        </authorList>
    </citation>
    <scope>NUCLEOTIDE SEQUENCE</scope>
</reference>
<evidence type="ECO:0000259" key="5">
    <source>
        <dbReference type="PROSITE" id="PS51783"/>
    </source>
</evidence>
<keyword evidence="2" id="KW-0677">Repeat</keyword>
<reference evidence="7" key="4">
    <citation type="submission" date="2015-06" db="UniProtKB">
        <authorList>
            <consortium name="EnsemblMetazoa"/>
        </authorList>
    </citation>
    <scope>IDENTIFICATION</scope>
</reference>
<dbReference type="InterPro" id="IPR016024">
    <property type="entry name" value="ARM-type_fold"/>
</dbReference>
<keyword evidence="8" id="KW-1185">Reference proteome</keyword>
<dbReference type="SUPFAM" id="SSF50729">
    <property type="entry name" value="PH domain-like"/>
    <property type="match status" value="1"/>
</dbReference>
<dbReference type="SUPFAM" id="SSF49899">
    <property type="entry name" value="Concanavalin A-like lectins/glucanases"/>
    <property type="match status" value="1"/>
</dbReference>
<dbReference type="HOGENOM" id="CLU_000175_5_0_1"/>
<dbReference type="eggNOG" id="KOG1788">
    <property type="taxonomic scope" value="Eukaryota"/>
</dbReference>
<dbReference type="PROSITE" id="PS50197">
    <property type="entry name" value="BEACH"/>
    <property type="match status" value="1"/>
</dbReference>
<dbReference type="eggNOG" id="KOG1786">
    <property type="taxonomic scope" value="Eukaryota"/>
</dbReference>
<feature type="domain" description="BEACH" evidence="4">
    <location>
        <begin position="2223"/>
        <end position="2516"/>
    </location>
</feature>
<dbReference type="Gene3D" id="1.10.1540.10">
    <property type="entry name" value="BEACH domain"/>
    <property type="match status" value="1"/>
</dbReference>
<dbReference type="Gene3D" id="2.60.120.200">
    <property type="match status" value="1"/>
</dbReference>
<gene>
    <name evidence="6" type="ORF">AND_005465</name>
</gene>
<dbReference type="PROSITE" id="PS51783">
    <property type="entry name" value="PH_BEACH"/>
    <property type="match status" value="1"/>
</dbReference>
<dbReference type="InterPro" id="IPR015943">
    <property type="entry name" value="WD40/YVTN_repeat-like_dom_sf"/>
</dbReference>
<dbReference type="Proteomes" id="UP000000673">
    <property type="component" value="Unassembled WGS sequence"/>
</dbReference>
<dbReference type="InterPro" id="IPR036372">
    <property type="entry name" value="BEACH_dom_sf"/>
</dbReference>
<dbReference type="EnsemblMetazoa" id="ADAC005465-RA">
    <property type="protein sequence ID" value="ADAC005465-PA"/>
    <property type="gene ID" value="ADAC005465"/>
</dbReference>
<dbReference type="InterPro" id="IPR011993">
    <property type="entry name" value="PH-like_dom_sf"/>
</dbReference>
<organism evidence="6">
    <name type="scientific">Anopheles darlingi</name>
    <name type="common">Mosquito</name>
    <dbReference type="NCBI Taxonomy" id="43151"/>
    <lineage>
        <taxon>Eukaryota</taxon>
        <taxon>Metazoa</taxon>
        <taxon>Ecdysozoa</taxon>
        <taxon>Arthropoda</taxon>
        <taxon>Hexapoda</taxon>
        <taxon>Insecta</taxon>
        <taxon>Pterygota</taxon>
        <taxon>Neoptera</taxon>
        <taxon>Endopterygota</taxon>
        <taxon>Diptera</taxon>
        <taxon>Nematocera</taxon>
        <taxon>Culicoidea</taxon>
        <taxon>Culicidae</taxon>
        <taxon>Anophelinae</taxon>
        <taxon>Anopheles</taxon>
    </lineage>
</organism>
<dbReference type="FunFam" id="1.10.1540.10:FF:000002">
    <property type="entry name" value="WD repeat and FYVE domain containing 3"/>
    <property type="match status" value="1"/>
</dbReference>
<dbReference type="Pfam" id="PF00400">
    <property type="entry name" value="WD40"/>
    <property type="match status" value="1"/>
</dbReference>
<evidence type="ECO:0000313" key="7">
    <source>
        <dbReference type="EnsemblMetazoa" id="ADAC005465-PA"/>
    </source>
</evidence>
<dbReference type="InterPro" id="IPR051944">
    <property type="entry name" value="BEACH_domain_protein"/>
</dbReference>
<reference evidence="6" key="2">
    <citation type="submission" date="2010-05" db="EMBL/GenBank/DDBJ databases">
        <authorList>
            <person name="Almeida L.G."/>
            <person name="Nicolas M.F."/>
            <person name="Souza R.C."/>
            <person name="Vasconcelos A.T.R."/>
        </authorList>
    </citation>
    <scope>NUCLEOTIDE SEQUENCE</scope>
</reference>
<dbReference type="SMART" id="SM00320">
    <property type="entry name" value="WD40"/>
    <property type="match status" value="3"/>
</dbReference>
<accession>W5JEQ2</accession>
<evidence type="ECO:0000256" key="1">
    <source>
        <dbReference type="ARBA" id="ARBA00022574"/>
    </source>
</evidence>
<evidence type="ECO:0000256" key="2">
    <source>
        <dbReference type="ARBA" id="ARBA00022737"/>
    </source>
</evidence>
<dbReference type="Pfam" id="PF02138">
    <property type="entry name" value="Beach"/>
    <property type="match status" value="1"/>
</dbReference>
<proteinExistence type="predicted"/>
<dbReference type="Gene3D" id="2.30.29.30">
    <property type="entry name" value="Pleckstrin-homology domain (PH domain)/Phosphotyrosine-binding domain (PTB)"/>
    <property type="match status" value="1"/>
</dbReference>
<dbReference type="VEuPathDB" id="VectorBase:ADAC005465"/>
<dbReference type="SUPFAM" id="SSF50978">
    <property type="entry name" value="WD40 repeat-like"/>
    <property type="match status" value="1"/>
</dbReference>
<dbReference type="PANTHER" id="PTHR46108">
    <property type="entry name" value="BLUE CHEESE"/>
    <property type="match status" value="1"/>
</dbReference>
<dbReference type="FunCoup" id="W5JEQ2">
    <property type="interactions" value="918"/>
</dbReference>
<dbReference type="InterPro" id="IPR013320">
    <property type="entry name" value="ConA-like_dom_sf"/>
</dbReference>
<feature type="repeat" description="WD" evidence="3">
    <location>
        <begin position="2671"/>
        <end position="2712"/>
    </location>
</feature>
<feature type="repeat" description="WD" evidence="3">
    <location>
        <begin position="2779"/>
        <end position="2805"/>
    </location>
</feature>
<evidence type="ECO:0000313" key="6">
    <source>
        <dbReference type="EMBL" id="ETN62832.1"/>
    </source>
</evidence>
<dbReference type="InterPro" id="IPR019775">
    <property type="entry name" value="WD40_repeat_CS"/>
</dbReference>
<dbReference type="PROSITE" id="PS50294">
    <property type="entry name" value="WD_REPEATS_REGION"/>
    <property type="match status" value="1"/>
</dbReference>
<evidence type="ECO:0000313" key="8">
    <source>
        <dbReference type="Proteomes" id="UP000000673"/>
    </source>
</evidence>
<dbReference type="PROSITE" id="PS50082">
    <property type="entry name" value="WD_REPEATS_2"/>
    <property type="match status" value="2"/>
</dbReference>
<dbReference type="VEuPathDB" id="VectorBase:ADAR2_008588"/>
<dbReference type="CDD" id="cd06071">
    <property type="entry name" value="Beach"/>
    <property type="match status" value="1"/>
</dbReference>
<feature type="domain" description="BEACH-type PH" evidence="5">
    <location>
        <begin position="2067"/>
        <end position="2195"/>
    </location>
</feature>
<dbReference type="InterPro" id="IPR001680">
    <property type="entry name" value="WD40_rpt"/>
</dbReference>
<reference evidence="6" key="3">
    <citation type="journal article" date="2013" name="Nucleic Acids Res.">
        <title>The genome of Anopheles darlingi, the main neotropical malaria vector.</title>
        <authorList>
            <person name="Marinotti O."/>
            <person name="Cerqueira G.C."/>
            <person name="de Almeida L.G."/>
            <person name="Ferro M.I."/>
            <person name="Loreto E.L."/>
            <person name="Zaha A."/>
            <person name="Teixeira S.M."/>
            <person name="Wespiser A.R."/>
            <person name="Almeida E Silva A."/>
            <person name="Schlindwein A.D."/>
            <person name="Pacheco A.C."/>
            <person name="Silva A.L."/>
            <person name="Graveley B.R."/>
            <person name="Walenz B.P."/>
            <person name="Lima Bde A."/>
            <person name="Ribeiro C.A."/>
            <person name="Nunes-Silva C.G."/>
            <person name="de Carvalho C.R."/>
            <person name="Soares C.M."/>
            <person name="de Menezes C.B."/>
            <person name="Matiolli C."/>
            <person name="Caffrey D."/>
            <person name="Araujo D.A."/>
            <person name="de Oliveira D.M."/>
            <person name="Golenbock D."/>
            <person name="Grisard E.C."/>
            <person name="Fantinatti-Garboggini F."/>
            <person name="de Carvalho F.M."/>
            <person name="Barcellos F.G."/>
            <person name="Prosdocimi F."/>
            <person name="May G."/>
            <person name="Azevedo Junior G.M."/>
            <person name="Guimaraes G.M."/>
            <person name="Goldman G.H."/>
            <person name="Padilha I.Q."/>
            <person name="Batista Jda S."/>
            <person name="Ferro J.A."/>
            <person name="Ribeiro J.M."/>
            <person name="Fietto J.L."/>
            <person name="Dabbas K.M."/>
            <person name="Cerdeira L."/>
            <person name="Agnez-Lima L.F."/>
            <person name="Brocchi M."/>
            <person name="de Carvalho M.O."/>
            <person name="Teixeira Mde M."/>
            <person name="Diniz Maia Mde M."/>
            <person name="Goldman M.H."/>
            <person name="Cruz Schneider M.P."/>
            <person name="Felipe M.S."/>
            <person name="Hungria M."/>
            <person name="Nicolas M.F."/>
            <person name="Pereira M."/>
            <person name="Montes M.A."/>
            <person name="Cantao M.E."/>
            <person name="Vincentz M."/>
            <person name="Rafael M.S."/>
            <person name="Silverman N."/>
            <person name="Stoco P.H."/>
            <person name="Souza R.C."/>
            <person name="Vicentini R."/>
            <person name="Gazzinelli R.T."/>
            <person name="Neves Rde O."/>
            <person name="Silva R."/>
            <person name="Astolfi-Filho S."/>
            <person name="Maciel T.E."/>
            <person name="Urmenyi T.P."/>
            <person name="Tadei W.P."/>
            <person name="Camargo E.P."/>
            <person name="de Vasconcelos A.T."/>
        </authorList>
    </citation>
    <scope>NUCLEOTIDE SEQUENCE</scope>
</reference>
<dbReference type="OMA" id="GVCHLIE"/>
<dbReference type="InterPro" id="IPR000409">
    <property type="entry name" value="BEACH_dom"/>
</dbReference>
<dbReference type="InterPro" id="IPR023362">
    <property type="entry name" value="PH-BEACH_dom"/>
</dbReference>
<dbReference type="InterPro" id="IPR036322">
    <property type="entry name" value="WD40_repeat_dom_sf"/>
</dbReference>
<dbReference type="EMBL" id="ADMH02001363">
    <property type="protein sequence ID" value="ETN62832.1"/>
    <property type="molecule type" value="Genomic_DNA"/>
</dbReference>
<sequence length="2914" mass="330200">METSVRCTRTLVHLLRINNGFVDVYREVGILEVFVTCMKRYKEYLCIHMDAIASEMEESLEKVIPSTSNTAESLGRLVLEGLGMLLNGNATNTAIFKNCGGNKCIYEMMKYDHYSPEMLKIVRELISTVGGEDDMLNLLKNMNADRAPNSTSIRMNVLQFLIECLRESHRSRAFFRKVGGFVYVVNVLESLKGQFTNIHLNNELLQKNVRLFRVVCQTLSAAMRFEPANAKYFQSEISNTLFYQAIREFGCFSDTEIIQPYTHSYTDHTNVFSVDEQKMELFKTVFHMTFDTTDKWDMCFSDSIPWSLNSICIIYRVLYDIVLDIFDKQETCDLMQTSRCNTTKPVAKSDHPIPNRISSDLKTSTSTVSTYTSDCLIVHPCIIECMLKLLPSVADLSLEKNNTDTRPTMHSCTMTLQFFLAEVIKSLVRSERNQQILCDSGLNHLILHMCKEAFIDELHPLHTPLQHIFERLAVQALKPQELRSFLRLTLTNRNEESKPSEISLWKNAYPPVPLTRVKTLVSIATPRDFRAHGSVTLPSFIEMDMSTEGFGCLFFPNIAPNQLNHIYSSTLQRYATASKGTGTITSEGICSKSSGDDTGTNILWLPTGTYSTTGSTSNSTIYAQECGSVGGIGTGDRVFPAATGFTFSTWFCIECVPHANTDNHPIRLLHIIRTNDNIIDDAVVVFGLLMLPNDKSLLITTEEMAFSTAHCSNFKEGYYARIWCTTFLEECQWHHIGLTLNKNIPKMSTLSIYIDGRLVHTQNIHPIQSGLHSNDNNIGNSVHAIIGTPPIWRKYSSLVWKQGVCHLVDEVFDASIMNRVYALGPHYTGSFQDVRLKDEDDVCALVSEERMTFGVNPKAYSYMTLSKIRKVYNRADAKAIGKQLGMSSHENATPILILHNCAGHLIGPARTLGGVLVGYLGIRKFNPFPVSMAMNSIGGCSVLLGLVAMSQNIESLYAAVKTLACILRTNKSARQEMISCRYYQTLGMLFKRKKHLLNSHILHLTFNVVGTIHTGFENTTIPNITAFHDLLCDFDIWLDTSNDLIRSLIEHLLELAEESNAKLKNIRVMQDLQCLPKLLFIIEYITEDNALNALFSFMYTLLNVQTRCNDLLLFGQYILNSIPEMSNIEADLEMSQRILIRNRCLQTLHSLLFGNNNVINLRLCDDISRVLGMDWILLLMQPHLHRSTMLWAMRLLVILLAREPMLIRFRDGTGSIEAEGYLKNTELVSKSRNAILLSSSVPQMEGEVLANVVTASSSENGGSQQSLVLMGFPYLEWLLLHRTDVPEVYSLLISLVLGCPTKSTELPSDSKSLEEIWSFVWLSDHPDRKITKQSSDKSLFCSEAICVLLTMIRKVIHDHETGTGGAQKNCSSDYETEANTIQNRLQRYSTDVMKLLMSFYEHIPEFASIVMSADVIASIIATLYPPPFPLLDPVLSKLCSTTLKSSNSLHSAGESLNENVNNAITSKTMPECTNDSYERSESACFEFRMPSAQHVLEFLLTLVSESLPLTHTAKSPPVIDCVLEIFIPYNIVSEEQRKHFLTKIISLIINHLLSSNVLQALSANNLLSLNSTQSLAANVFYVASRIVDKLWQRMLYIDGREILDFCIHLILKMKQYHSSTVSSRGVSSGHICNIGNTGSLESIYRSLNRCILYLLAYPPRDNDSSSLVEVLQLIMTNRLLVFGAGNHDPDFIGCLTYCLLQLNGQSDASDKKSIVLTSTSPHASRRTTTWHVDTLFAQEQEPNIRTNPIDLPNISSMSSKLDIVSFRVWEELYICKKPVIEEIFKVTLAQPVRNSRAPDMKQTEAQICDVALKHWMAFLEGERRSIYKAPWEGNKNIQSKIQKVTGGLTRLTSRSKLKKDNNKRRIRPNELSAASIEQICFAKLMPVRDYWELRIAQHSYNSAHSKRYVYQDWLQTEAELIRERAIWGPDCCADFTKWILDSTEGPYRMRKKMLRNDLFYVHYPARQQQLQGINADSRQPRQIKCRVAISHDSEKYNAFVQQYRCMFPEQFEYDSNSNRGGIVANDCSINNSESPKPQRTTGDDCLDNDEDVCSSLPDNQVLLRLLEEREKVSHIFRTARIQGLDTFEGLLLIGKECCYIVDGLTLLRNREIRDIDSLPKESFEPIIPSTATGSSQIVCPGKRQSSKLFYEDIREIHKRRYLLQPVALELFCEDGQNYLLSFPCKVRNKVFQKLISNATNTADNAHLSVAGQKRAANVEQNTGLLSGLIGETSVTQRWVRGELSNFQYLMHLNSLAGRSYNDLMQYPVFPWILSNYTSETLDLTDASNFRDLAKPMGAQSEERLEQFVKRFNDWDDPQGDTPPYHYGTHYSSAMIVCAYLVRMEPFTQHFLRLQGGHFDLADRMFHSIQEAWYSASRQNMADVKELIPEFFYLPEFLENENRFDLGTKQNGEVLNNVILPPWAKNDAREFIRVHREALECEYVSRHLHLWIDLIFGYKQRGQASVEAINVFHHLFYEGNVDIYNIEDPLQKNAAIGFINNFGQIPKQLFRKAHPAKKMNPLKHLGKLMDVSPLITPSSALVNNATLCNEKIFFYHLNKLKPSAQPVKEIKGPVGQIILQDKNILAVEQNKILIPNAYNRYVSWGFADHSIRIGSYEADRASFIFENIDQCGEILASASPSVKQLILAGTSTVLLVYSIDIKSKKINLQQTLFGHKEAVTVLASSSAYNIIVSGSRDRTAIIWNLSRLTYVRQLTGHVGVLTAVAINELTGDIATCSGTWLYVWSINGVKLSFVNTSTGCSNRMQQILCTTFSYIKEWDDKNVIITGSTDGVVRMWSMEFRSTSSEEQRNKQSSLECLETDTKDAHVKPMLSQKEIKKDWIRQLVLRVDLTMNTAYDRKTNAEPASITALAISKDHQWVWGYHDAALVRLAELNPDITNTTVENILLEHHTGRQP</sequence>
<dbReference type="Pfam" id="PF23295">
    <property type="entry name" value="Arm_4"/>
    <property type="match status" value="1"/>
</dbReference>
<dbReference type="PROSITE" id="PS00678">
    <property type="entry name" value="WD_REPEATS_1"/>
    <property type="match status" value="1"/>
</dbReference>
<dbReference type="CDD" id="cd01201">
    <property type="entry name" value="PH_BEACH"/>
    <property type="match status" value="1"/>
</dbReference>
<evidence type="ECO:0000259" key="4">
    <source>
        <dbReference type="PROSITE" id="PS50197"/>
    </source>
</evidence>
<name>W5JEQ2_ANODA</name>
<keyword evidence="1 3" id="KW-0853">WD repeat</keyword>
<dbReference type="SMART" id="SM01026">
    <property type="entry name" value="Beach"/>
    <property type="match status" value="1"/>
</dbReference>
<dbReference type="Gene3D" id="2.130.10.10">
    <property type="entry name" value="YVTN repeat-like/Quinoprotein amine dehydrogenase"/>
    <property type="match status" value="1"/>
</dbReference>
<dbReference type="STRING" id="43151.W5JEQ2"/>
<dbReference type="Pfam" id="PF14844">
    <property type="entry name" value="PH_BEACH"/>
    <property type="match status" value="1"/>
</dbReference>
<dbReference type="SUPFAM" id="SSF81837">
    <property type="entry name" value="BEACH domain"/>
    <property type="match status" value="1"/>
</dbReference>
<dbReference type="PANTHER" id="PTHR46108:SF4">
    <property type="entry name" value="BLUE CHEESE"/>
    <property type="match status" value="1"/>
</dbReference>
<dbReference type="InterPro" id="IPR056252">
    <property type="entry name" value="Alfy-like_Arm-like"/>
</dbReference>
<evidence type="ECO:0000256" key="3">
    <source>
        <dbReference type="PROSITE-ProRule" id="PRU00221"/>
    </source>
</evidence>